<comment type="similarity">
    <text evidence="1 4">Belongs to the universal ribosomal protein uS11 family.</text>
</comment>
<dbReference type="NCBIfam" id="NF003698">
    <property type="entry name" value="PRK05309.1"/>
    <property type="match status" value="1"/>
</dbReference>
<dbReference type="GO" id="GO:0019843">
    <property type="term" value="F:rRNA binding"/>
    <property type="evidence" value="ECO:0007669"/>
    <property type="project" value="UniProtKB-UniRule"/>
</dbReference>
<evidence type="ECO:0000313" key="5">
    <source>
        <dbReference type="EMBL" id="OGY59849.1"/>
    </source>
</evidence>
<sequence>MAGQAAGEVAVSAEPKKVSRKVDEGRVYISASYNNTVVSVTDQKGGVVAWVTAGSLGFAGPKKATPFASSKVIAAIAEKIAKTGPFKVDVYVSGVGSGRDSAIRSLINHGFEILSIRDVTPVPHNGPKRPKVRRI</sequence>
<dbReference type="InterPro" id="IPR036967">
    <property type="entry name" value="Ribosomal_uS11_sf"/>
</dbReference>
<dbReference type="GO" id="GO:0005840">
    <property type="term" value="C:ribosome"/>
    <property type="evidence" value="ECO:0007669"/>
    <property type="project" value="UniProtKB-KW"/>
</dbReference>
<organism evidence="5 6">
    <name type="scientific">Candidatus Colwellbacteria bacterium RIFCSPLOWO2_01_FULL_48_10</name>
    <dbReference type="NCBI Taxonomy" id="1797690"/>
    <lineage>
        <taxon>Bacteria</taxon>
        <taxon>Candidatus Colwelliibacteriota</taxon>
    </lineage>
</organism>
<evidence type="ECO:0000256" key="2">
    <source>
        <dbReference type="ARBA" id="ARBA00022980"/>
    </source>
</evidence>
<dbReference type="AlphaFoldDB" id="A0A1G1Z5X8"/>
<comment type="function">
    <text evidence="4">Located on the platform of the 30S subunit, it bridges several disparate RNA helices of the 16S rRNA. Forms part of the Shine-Dalgarno cleft in the 70S ribosome.</text>
</comment>
<evidence type="ECO:0000256" key="1">
    <source>
        <dbReference type="ARBA" id="ARBA00006194"/>
    </source>
</evidence>
<dbReference type="GO" id="GO:0006412">
    <property type="term" value="P:translation"/>
    <property type="evidence" value="ECO:0007669"/>
    <property type="project" value="UniProtKB-UniRule"/>
</dbReference>
<reference evidence="5 6" key="1">
    <citation type="journal article" date="2016" name="Nat. Commun.">
        <title>Thousands of microbial genomes shed light on interconnected biogeochemical processes in an aquifer system.</title>
        <authorList>
            <person name="Anantharaman K."/>
            <person name="Brown C.T."/>
            <person name="Hug L.A."/>
            <person name="Sharon I."/>
            <person name="Castelle C.J."/>
            <person name="Probst A.J."/>
            <person name="Thomas B.C."/>
            <person name="Singh A."/>
            <person name="Wilkins M.J."/>
            <person name="Karaoz U."/>
            <person name="Brodie E.L."/>
            <person name="Williams K.H."/>
            <person name="Hubbard S.S."/>
            <person name="Banfield J.F."/>
        </authorList>
    </citation>
    <scope>NUCLEOTIDE SEQUENCE [LARGE SCALE GENOMIC DNA]</scope>
</reference>
<dbReference type="STRING" id="1797690.A3B23_00340"/>
<dbReference type="PANTHER" id="PTHR11759">
    <property type="entry name" value="40S RIBOSOMAL PROTEIN S14/30S RIBOSOMAL PROTEIN S11"/>
    <property type="match status" value="1"/>
</dbReference>
<gene>
    <name evidence="4" type="primary">rpsK</name>
    <name evidence="5" type="ORF">A3B23_00340</name>
</gene>
<dbReference type="PIRSF" id="PIRSF002131">
    <property type="entry name" value="Ribosomal_S11"/>
    <property type="match status" value="1"/>
</dbReference>
<comment type="subunit">
    <text evidence="4">Part of the 30S ribosomal subunit. Interacts with proteins S7 and S18. Binds to IF-3.</text>
</comment>
<comment type="caution">
    <text evidence="5">The sequence shown here is derived from an EMBL/GenBank/DDBJ whole genome shotgun (WGS) entry which is preliminary data.</text>
</comment>
<dbReference type="EMBL" id="MHIY01000014">
    <property type="protein sequence ID" value="OGY59849.1"/>
    <property type="molecule type" value="Genomic_DNA"/>
</dbReference>
<keyword evidence="4" id="KW-0694">RNA-binding</keyword>
<protein>
    <recommendedName>
        <fullName evidence="4">Small ribosomal subunit protein uS11</fullName>
    </recommendedName>
</protein>
<dbReference type="GO" id="GO:0003735">
    <property type="term" value="F:structural constituent of ribosome"/>
    <property type="evidence" value="ECO:0007669"/>
    <property type="project" value="InterPro"/>
</dbReference>
<dbReference type="Proteomes" id="UP000178744">
    <property type="component" value="Unassembled WGS sequence"/>
</dbReference>
<dbReference type="InterPro" id="IPR001971">
    <property type="entry name" value="Ribosomal_uS11"/>
</dbReference>
<dbReference type="HAMAP" id="MF_01310">
    <property type="entry name" value="Ribosomal_uS11"/>
    <property type="match status" value="1"/>
</dbReference>
<dbReference type="GO" id="GO:1990904">
    <property type="term" value="C:ribonucleoprotein complex"/>
    <property type="evidence" value="ECO:0007669"/>
    <property type="project" value="UniProtKB-KW"/>
</dbReference>
<name>A0A1G1Z5X8_9BACT</name>
<dbReference type="SUPFAM" id="SSF53137">
    <property type="entry name" value="Translational machinery components"/>
    <property type="match status" value="1"/>
</dbReference>
<dbReference type="Pfam" id="PF00411">
    <property type="entry name" value="Ribosomal_S11"/>
    <property type="match status" value="1"/>
</dbReference>
<keyword evidence="4" id="KW-0699">rRNA-binding</keyword>
<keyword evidence="3 4" id="KW-0687">Ribonucleoprotein</keyword>
<keyword evidence="2 4" id="KW-0689">Ribosomal protein</keyword>
<evidence type="ECO:0000256" key="3">
    <source>
        <dbReference type="ARBA" id="ARBA00023274"/>
    </source>
</evidence>
<proteinExistence type="inferred from homology"/>
<evidence type="ECO:0000256" key="4">
    <source>
        <dbReference type="HAMAP-Rule" id="MF_01310"/>
    </source>
</evidence>
<dbReference type="Gene3D" id="3.30.420.80">
    <property type="entry name" value="Ribosomal protein S11"/>
    <property type="match status" value="1"/>
</dbReference>
<accession>A0A1G1Z5X8</accession>
<evidence type="ECO:0000313" key="6">
    <source>
        <dbReference type="Proteomes" id="UP000178744"/>
    </source>
</evidence>